<evidence type="ECO:0000256" key="16">
    <source>
        <dbReference type="RuleBase" id="RU079119"/>
    </source>
</evidence>
<dbReference type="Ensembl" id="ENSLACT00000018494.1">
    <property type="protein sequence ID" value="ENSLACP00000018361.1"/>
    <property type="gene ID" value="ENSLACG00000016171.1"/>
</dbReference>
<evidence type="ECO:0000256" key="15">
    <source>
        <dbReference type="ARBA" id="ARBA00047790"/>
    </source>
</evidence>
<dbReference type="Pfam" id="PF01529">
    <property type="entry name" value="DHHC"/>
    <property type="match status" value="1"/>
</dbReference>
<evidence type="ECO:0000256" key="2">
    <source>
        <dbReference type="ARBA" id="ARBA00004651"/>
    </source>
</evidence>
<keyword evidence="9 16" id="KW-1133">Transmembrane helix</keyword>
<dbReference type="GeneTree" id="ENSGT00920000149163"/>
<dbReference type="RefSeq" id="XP_064414792.1">
    <property type="nucleotide sequence ID" value="XM_064558722.1"/>
</dbReference>
<comment type="subcellular location">
    <subcellularLocation>
        <location evidence="2">Cell membrane</location>
        <topology evidence="2">Multi-pass membrane protein</topology>
    </subcellularLocation>
    <subcellularLocation>
        <location evidence="1">Endoplasmic reticulum membrane</location>
        <topology evidence="1">Multi-pass membrane protein</topology>
    </subcellularLocation>
    <subcellularLocation>
        <location evidence="3">Golgi apparatus membrane</location>
        <topology evidence="3">Multi-pass membrane protein</topology>
    </subcellularLocation>
</comment>
<dbReference type="eggNOG" id="KOG1312">
    <property type="taxonomic scope" value="Eukaryota"/>
</dbReference>
<evidence type="ECO:0000256" key="9">
    <source>
        <dbReference type="ARBA" id="ARBA00022989"/>
    </source>
</evidence>
<dbReference type="GO" id="GO:0005789">
    <property type="term" value="C:endoplasmic reticulum membrane"/>
    <property type="evidence" value="ECO:0007669"/>
    <property type="project" value="UniProtKB-SubCell"/>
</dbReference>
<evidence type="ECO:0000256" key="10">
    <source>
        <dbReference type="ARBA" id="ARBA00023034"/>
    </source>
</evidence>
<keyword evidence="6 16" id="KW-0808">Transferase</keyword>
<proteinExistence type="inferred from homology"/>
<comment type="catalytic activity">
    <reaction evidence="15">
        <text>L-cysteinyl-[protein] + hexadecanoyl-CoA = S-hexadecanoyl-L-cysteinyl-[protein] + CoA</text>
        <dbReference type="Rhea" id="RHEA:36683"/>
        <dbReference type="Rhea" id="RHEA-COMP:10131"/>
        <dbReference type="Rhea" id="RHEA-COMP:11032"/>
        <dbReference type="ChEBI" id="CHEBI:29950"/>
        <dbReference type="ChEBI" id="CHEBI:57287"/>
        <dbReference type="ChEBI" id="CHEBI:57379"/>
        <dbReference type="ChEBI" id="CHEBI:74151"/>
        <dbReference type="EC" id="2.3.1.225"/>
    </reaction>
    <physiologicalReaction direction="left-to-right" evidence="15">
        <dbReference type="Rhea" id="RHEA:36684"/>
    </physiologicalReaction>
</comment>
<dbReference type="FunCoup" id="H3B8Z0">
    <property type="interactions" value="916"/>
</dbReference>
<sequence length="348" mass="40560">MDFLTLFLIYSVLVLTSIVLIIKYPGQDESFLRRVFNSLTKIISPVIPLWLQTATHHFLHKLFHTRNAIFLILHFVLEAAVYGEYTWEVFQYCRELGFSLPSLLVPYFLLAVKSYFFYLCCITDPGTITKLNHESLLQVYMYDEVLYQKFIVCPTCNLRKPARSKHCRVCNRCVHRFDHHCVWVNNCIGALNTRYFLIYLITLSAMAVNIAALTLSLLIQVVVMSNMMQGSYIDADGQQRAVELTFVIQHLFLTFPRIVFMLGFLIVLFLLLGGYSCFHVYLILINQTSNEWYKSRSYSYQQSMQCQQFSEGYRHAPHKKNTYSKGLLKNILEIIKPLAGEEKNKKDD</sequence>
<dbReference type="GO" id="GO:0000139">
    <property type="term" value="C:Golgi membrane"/>
    <property type="evidence" value="ECO:0007669"/>
    <property type="project" value="UniProtKB-SubCell"/>
</dbReference>
<dbReference type="GeneID" id="102365916"/>
<dbReference type="InParanoid" id="H3B8Z0"/>
<reference evidence="19" key="1">
    <citation type="submission" date="2011-08" db="EMBL/GenBank/DDBJ databases">
        <title>The draft genome of Latimeria chalumnae.</title>
        <authorList>
            <person name="Di Palma F."/>
            <person name="Alfoldi J."/>
            <person name="Johnson J."/>
            <person name="Berlin A."/>
            <person name="Gnerre S."/>
            <person name="Jaffe D."/>
            <person name="MacCallum I."/>
            <person name="Young S."/>
            <person name="Walker B.J."/>
            <person name="Lander E."/>
            <person name="Lindblad-Toh K."/>
        </authorList>
    </citation>
    <scope>NUCLEOTIDE SEQUENCE [LARGE SCALE GENOMIC DNA]</scope>
    <source>
        <strain evidence="19">Wild caught</strain>
    </source>
</reference>
<dbReference type="GO" id="GO:0005886">
    <property type="term" value="C:plasma membrane"/>
    <property type="evidence" value="ECO:0007669"/>
    <property type="project" value="UniProtKB-SubCell"/>
</dbReference>
<keyword evidence="13" id="KW-0449">Lipoprotein</keyword>
<evidence type="ECO:0000256" key="6">
    <source>
        <dbReference type="ARBA" id="ARBA00022679"/>
    </source>
</evidence>
<dbReference type="AlphaFoldDB" id="H3B8Z0"/>
<evidence type="ECO:0000256" key="7">
    <source>
        <dbReference type="ARBA" id="ARBA00022692"/>
    </source>
</evidence>
<evidence type="ECO:0000313" key="18">
    <source>
        <dbReference type="Ensembl" id="ENSLACP00000018361.1"/>
    </source>
</evidence>
<evidence type="ECO:0000256" key="5">
    <source>
        <dbReference type="ARBA" id="ARBA00022475"/>
    </source>
</evidence>
<keyword evidence="12" id="KW-0564">Palmitate</keyword>
<feature type="transmembrane region" description="Helical" evidence="16">
    <location>
        <begin position="6"/>
        <end position="24"/>
    </location>
</feature>
<comment type="similarity">
    <text evidence="4 16">Belongs to the DHHC palmitoyltransferase family.</text>
</comment>
<evidence type="ECO:0000259" key="17">
    <source>
        <dbReference type="Pfam" id="PF01529"/>
    </source>
</evidence>
<keyword evidence="19" id="KW-1185">Reference proteome</keyword>
<comment type="domain">
    <text evidence="16">The DHHC domain is required for palmitoyltransferase activity.</text>
</comment>
<dbReference type="EMBL" id="AFYH01059133">
    <property type="status" value="NOT_ANNOTATED_CDS"/>
    <property type="molecule type" value="Genomic_DNA"/>
</dbReference>
<dbReference type="InterPro" id="IPR039859">
    <property type="entry name" value="PFA4/ZDH16/20/ERF2-like"/>
</dbReference>
<keyword evidence="10" id="KW-0333">Golgi apparatus</keyword>
<keyword evidence="14 16" id="KW-0012">Acyltransferase</keyword>
<dbReference type="OMA" id="KNMKCST"/>
<dbReference type="PANTHER" id="PTHR22883">
    <property type="entry name" value="ZINC FINGER DHHC DOMAIN CONTAINING PROTEIN"/>
    <property type="match status" value="1"/>
</dbReference>
<reference evidence="18" key="3">
    <citation type="submission" date="2025-09" db="UniProtKB">
        <authorList>
            <consortium name="Ensembl"/>
        </authorList>
    </citation>
    <scope>IDENTIFICATION</scope>
</reference>
<evidence type="ECO:0000313" key="19">
    <source>
        <dbReference type="Proteomes" id="UP000008672"/>
    </source>
</evidence>
<gene>
    <name evidence="18" type="primary">ZDHHC4</name>
</gene>
<dbReference type="HOGENOM" id="CLU_042181_4_0_1"/>
<accession>H3B8Z0</accession>
<dbReference type="InterPro" id="IPR001594">
    <property type="entry name" value="Palmitoyltrfase_DHHC"/>
</dbReference>
<evidence type="ECO:0000256" key="12">
    <source>
        <dbReference type="ARBA" id="ARBA00023139"/>
    </source>
</evidence>
<feature type="domain" description="Palmitoyltransferase DHHC" evidence="17">
    <location>
        <begin position="152"/>
        <end position="295"/>
    </location>
</feature>
<feature type="transmembrane region" description="Helical" evidence="16">
    <location>
        <begin position="105"/>
        <end position="123"/>
    </location>
</feature>
<organism evidence="18 19">
    <name type="scientific">Latimeria chalumnae</name>
    <name type="common">Coelacanth</name>
    <dbReference type="NCBI Taxonomy" id="7897"/>
    <lineage>
        <taxon>Eukaryota</taxon>
        <taxon>Metazoa</taxon>
        <taxon>Chordata</taxon>
        <taxon>Craniata</taxon>
        <taxon>Vertebrata</taxon>
        <taxon>Euteleostomi</taxon>
        <taxon>Coelacanthiformes</taxon>
        <taxon>Coelacanthidae</taxon>
        <taxon>Latimeria</taxon>
    </lineage>
</organism>
<feature type="transmembrane region" description="Helical" evidence="16">
    <location>
        <begin position="68"/>
        <end position="85"/>
    </location>
</feature>
<feature type="transmembrane region" description="Helical" evidence="16">
    <location>
        <begin position="196"/>
        <end position="219"/>
    </location>
</feature>
<evidence type="ECO:0000256" key="11">
    <source>
        <dbReference type="ARBA" id="ARBA00023136"/>
    </source>
</evidence>
<dbReference type="EMBL" id="AFYH01059132">
    <property type="status" value="NOT_ANNOTATED_CDS"/>
    <property type="molecule type" value="Genomic_DNA"/>
</dbReference>
<reference evidence="18" key="2">
    <citation type="submission" date="2025-08" db="UniProtKB">
        <authorList>
            <consortium name="Ensembl"/>
        </authorList>
    </citation>
    <scope>IDENTIFICATION</scope>
</reference>
<name>H3B8Z0_LATCH</name>
<dbReference type="EC" id="2.3.1.225" evidence="16"/>
<dbReference type="Bgee" id="ENSLACG00000016171">
    <property type="expression patterns" value="Expressed in post-anal tail muscle and 4 other cell types or tissues"/>
</dbReference>
<evidence type="ECO:0000256" key="14">
    <source>
        <dbReference type="ARBA" id="ARBA00023315"/>
    </source>
</evidence>
<keyword evidence="7 16" id="KW-0812">Transmembrane</keyword>
<evidence type="ECO:0000256" key="4">
    <source>
        <dbReference type="ARBA" id="ARBA00008574"/>
    </source>
</evidence>
<dbReference type="PANTHER" id="PTHR22883:SF466">
    <property type="entry name" value="PALMITOYLTRANSFERASE ZDHHC4"/>
    <property type="match status" value="1"/>
</dbReference>
<evidence type="ECO:0000256" key="8">
    <source>
        <dbReference type="ARBA" id="ARBA00022824"/>
    </source>
</evidence>
<keyword evidence="11 16" id="KW-0472">Membrane</keyword>
<evidence type="ECO:0000256" key="13">
    <source>
        <dbReference type="ARBA" id="ARBA00023288"/>
    </source>
</evidence>
<dbReference type="GO" id="GO:0006612">
    <property type="term" value="P:protein targeting to membrane"/>
    <property type="evidence" value="ECO:0007669"/>
    <property type="project" value="TreeGrafter"/>
</dbReference>
<dbReference type="CTD" id="55146"/>
<feature type="transmembrane region" description="Helical" evidence="16">
    <location>
        <begin position="258"/>
        <end position="284"/>
    </location>
</feature>
<dbReference type="GO" id="GO:0019706">
    <property type="term" value="F:protein-cysteine S-palmitoyltransferase activity"/>
    <property type="evidence" value="ECO:0007669"/>
    <property type="project" value="UniProtKB-EC"/>
</dbReference>
<dbReference type="STRING" id="7897.ENSLACP00000018361"/>
<evidence type="ECO:0000256" key="1">
    <source>
        <dbReference type="ARBA" id="ARBA00004477"/>
    </source>
</evidence>
<keyword evidence="8" id="KW-0256">Endoplasmic reticulum</keyword>
<dbReference type="Proteomes" id="UP000008672">
    <property type="component" value="Unassembled WGS sequence"/>
</dbReference>
<protein>
    <recommendedName>
        <fullName evidence="16">Palmitoyltransferase</fullName>
        <ecNumber evidence="16">2.3.1.225</ecNumber>
    </recommendedName>
</protein>
<evidence type="ECO:0000256" key="3">
    <source>
        <dbReference type="ARBA" id="ARBA00004653"/>
    </source>
</evidence>
<dbReference type="OrthoDB" id="331948at2759"/>
<dbReference type="PROSITE" id="PS50216">
    <property type="entry name" value="DHHC"/>
    <property type="match status" value="1"/>
</dbReference>
<keyword evidence="5" id="KW-1003">Cell membrane</keyword>